<comment type="caution">
    <text evidence="3">The sequence shown here is derived from an EMBL/GenBank/DDBJ whole genome shotgun (WGS) entry which is preliminary data.</text>
</comment>
<dbReference type="PANTHER" id="PTHR33352:SF3">
    <property type="entry name" value="SLR1612 PROTEIN"/>
    <property type="match status" value="1"/>
</dbReference>
<evidence type="ECO:0000256" key="1">
    <source>
        <dbReference type="SAM" id="MobiDB-lite"/>
    </source>
</evidence>
<evidence type="ECO:0000259" key="2">
    <source>
        <dbReference type="Pfam" id="PF05685"/>
    </source>
</evidence>
<reference evidence="3" key="2">
    <citation type="journal article" date="2019" name="Genome Biol. Evol.">
        <title>Day and night: Metabolic profiles and evolutionary relationships of six axenic non-marine cyanobacteria.</title>
        <authorList>
            <person name="Will S.E."/>
            <person name="Henke P."/>
            <person name="Boedeker C."/>
            <person name="Huang S."/>
            <person name="Brinkmann H."/>
            <person name="Rohde M."/>
            <person name="Jarek M."/>
            <person name="Friedl T."/>
            <person name="Seufert S."/>
            <person name="Schumacher M."/>
            <person name="Overmann J."/>
            <person name="Neumann-Schaal M."/>
            <person name="Petersen J."/>
        </authorList>
    </citation>
    <scope>NUCLEOTIDE SEQUENCE [LARGE SCALE GENOMIC DNA]</scope>
    <source>
        <strain evidence="3">PCC 7102</strain>
    </source>
</reference>
<dbReference type="AlphaFoldDB" id="A0A3S1B765"/>
<dbReference type="Proteomes" id="UP000271624">
    <property type="component" value="Unassembled WGS sequence"/>
</dbReference>
<evidence type="ECO:0000313" key="4">
    <source>
        <dbReference type="Proteomes" id="UP000271624"/>
    </source>
</evidence>
<keyword evidence="4" id="KW-1185">Reference proteome</keyword>
<feature type="domain" description="Putative restriction endonuclease" evidence="2">
    <location>
        <begin position="112"/>
        <end position="213"/>
    </location>
</feature>
<accession>A0A3S1B765</accession>
<evidence type="ECO:0000313" key="3">
    <source>
        <dbReference type="EMBL" id="RUT06195.1"/>
    </source>
</evidence>
<name>A0A3S1B765_9CYAN</name>
<proteinExistence type="predicted"/>
<dbReference type="InterPro" id="IPR008538">
    <property type="entry name" value="Uma2"/>
</dbReference>
<dbReference type="Pfam" id="PF05685">
    <property type="entry name" value="Uma2"/>
    <property type="match status" value="1"/>
</dbReference>
<protein>
    <recommendedName>
        <fullName evidence="2">Putative restriction endonuclease domain-containing protein</fullName>
    </recommendedName>
</protein>
<gene>
    <name evidence="3" type="ORF">DSM106972_034010</name>
</gene>
<feature type="region of interest" description="Disordered" evidence="1">
    <location>
        <begin position="264"/>
        <end position="297"/>
    </location>
</feature>
<organism evidence="3 4">
    <name type="scientific">Dulcicalothrix desertica PCC 7102</name>
    <dbReference type="NCBI Taxonomy" id="232991"/>
    <lineage>
        <taxon>Bacteria</taxon>
        <taxon>Bacillati</taxon>
        <taxon>Cyanobacteriota</taxon>
        <taxon>Cyanophyceae</taxon>
        <taxon>Nostocales</taxon>
        <taxon>Calotrichaceae</taxon>
        <taxon>Dulcicalothrix</taxon>
    </lineage>
</organism>
<dbReference type="EMBL" id="RSCL01000007">
    <property type="protein sequence ID" value="RUT06195.1"/>
    <property type="molecule type" value="Genomic_DNA"/>
</dbReference>
<dbReference type="PANTHER" id="PTHR33352">
    <property type="entry name" value="SLR1095 PROTEIN"/>
    <property type="match status" value="1"/>
</dbReference>
<sequence length="320" mass="37492">MWNNNVEQAYELFYKYKVKFAIKIRIIKTSLYTLPMATQLREAKSSTGLVITWEALPDDYQLEDEPVESTGHPLVAGALRESLEIYGLILAQMLIASNFALCANVNGQLVIKAPDWLYVPSVNEILSDRKSYTPNLEGDVPAIVMEFLSDKDDEQYSFKRTHPPGKWFFYEQILQVPIYVIFDQDGGLLEFYQLENGHYELKQPDENGRHWIDSLNLFLGTWQGTKEQRTGYWLRWWDADGNLLLWAVERVELENQRAEQERLRAEQESQRAEQERLRAEQESQRAEQERLRAEQERQQKERLMAYLLSQGIDPNNLPPE</sequence>
<reference evidence="3" key="1">
    <citation type="submission" date="2018-12" db="EMBL/GenBank/DDBJ databases">
        <authorList>
            <person name="Will S."/>
            <person name="Neumann-Schaal M."/>
            <person name="Henke P."/>
        </authorList>
    </citation>
    <scope>NUCLEOTIDE SEQUENCE</scope>
    <source>
        <strain evidence="3">PCC 7102</strain>
    </source>
</reference>